<dbReference type="EMBL" id="LFNG01000001">
    <property type="protein sequence ID" value="KMQ72649.1"/>
    <property type="molecule type" value="Genomic_DNA"/>
</dbReference>
<dbReference type="Gene3D" id="3.30.460.80">
    <property type="entry name" value="NADH:ubiquinone oxidoreductase, 30kDa subunit"/>
    <property type="match status" value="1"/>
</dbReference>
<keyword evidence="7" id="KW-1185">Reference proteome</keyword>
<proteinExistence type="inferred from homology"/>
<feature type="domain" description="NADH:ubiquinone oxidoreductase 30kDa subunit" evidence="5">
    <location>
        <begin position="33"/>
        <end position="153"/>
    </location>
</feature>
<dbReference type="PANTHER" id="PTHR10884:SF14">
    <property type="entry name" value="NADH DEHYDROGENASE [UBIQUINONE] IRON-SULFUR PROTEIN 3, MITOCHONDRIAL"/>
    <property type="match status" value="1"/>
</dbReference>
<dbReference type="OrthoDB" id="9803286at2"/>
<protein>
    <recommendedName>
        <fullName evidence="4">NADH-quinone oxidoreductase</fullName>
        <ecNumber evidence="4">7.1.1.-</ecNumber>
    </recommendedName>
</protein>
<organism evidence="6 7">
    <name type="scientific">Chryseobacterium koreense CCUG 49689</name>
    <dbReference type="NCBI Taxonomy" id="1304281"/>
    <lineage>
        <taxon>Bacteria</taxon>
        <taxon>Pseudomonadati</taxon>
        <taxon>Bacteroidota</taxon>
        <taxon>Flavobacteriia</taxon>
        <taxon>Flavobacteriales</taxon>
        <taxon>Weeksellaceae</taxon>
        <taxon>Chryseobacterium group</taxon>
        <taxon>Chryseobacterium</taxon>
    </lineage>
</organism>
<comment type="function">
    <text evidence="4">NDH-1 shuttles electrons from NADH, via FMN and iron-sulfur (Fe-S) centers, to quinones in the respiratory chain.</text>
</comment>
<dbReference type="GO" id="GO:0008137">
    <property type="term" value="F:NADH dehydrogenase (ubiquinone) activity"/>
    <property type="evidence" value="ECO:0007669"/>
    <property type="project" value="InterPro"/>
</dbReference>
<evidence type="ECO:0000313" key="7">
    <source>
        <dbReference type="Proteomes" id="UP000035900"/>
    </source>
</evidence>
<reference evidence="6 7" key="1">
    <citation type="journal article" date="2004" name="Int. J. Syst. Evol. Microbiol.">
        <title>Kaistella koreensis gen. nov., sp. nov., a novel member of the Chryseobacterium-Bergeyella-Riemerella branch.</title>
        <authorList>
            <person name="Kim M.K."/>
            <person name="Im W.T."/>
            <person name="Shin Y.K."/>
            <person name="Lim J.H."/>
            <person name="Kim S.H."/>
            <person name="Lee B.C."/>
            <person name="Park M.Y."/>
            <person name="Lee K.Y."/>
            <person name="Lee S.T."/>
        </authorList>
    </citation>
    <scope>NUCLEOTIDE SEQUENCE [LARGE SCALE GENOMIC DNA]</scope>
    <source>
        <strain evidence="6 7">CCUG 49689</strain>
    </source>
</reference>
<dbReference type="PATRIC" id="fig|1304281.5.peg.154"/>
<evidence type="ECO:0000256" key="2">
    <source>
        <dbReference type="ARBA" id="ARBA00022448"/>
    </source>
</evidence>
<comment type="catalytic activity">
    <reaction evidence="4">
        <text>a quinone + NADH + 5 H(+)(in) = a quinol + NAD(+) + 4 H(+)(out)</text>
        <dbReference type="Rhea" id="RHEA:57888"/>
        <dbReference type="ChEBI" id="CHEBI:15378"/>
        <dbReference type="ChEBI" id="CHEBI:24646"/>
        <dbReference type="ChEBI" id="CHEBI:57540"/>
        <dbReference type="ChEBI" id="CHEBI:57945"/>
        <dbReference type="ChEBI" id="CHEBI:132124"/>
    </reaction>
</comment>
<dbReference type="Pfam" id="PF00329">
    <property type="entry name" value="Complex1_30kDa"/>
    <property type="match status" value="1"/>
</dbReference>
<evidence type="ECO:0000256" key="4">
    <source>
        <dbReference type="RuleBase" id="RU003582"/>
    </source>
</evidence>
<evidence type="ECO:0000256" key="3">
    <source>
        <dbReference type="RuleBase" id="RU003456"/>
    </source>
</evidence>
<dbReference type="STRING" id="1304281.ACM44_00725"/>
<dbReference type="InterPro" id="IPR037232">
    <property type="entry name" value="NADH_quin_OxRdtase_su_C/D-like"/>
</dbReference>
<keyword evidence="3" id="KW-1278">Translocase</keyword>
<keyword evidence="3" id="KW-0520">NAD</keyword>
<dbReference type="GO" id="GO:0016651">
    <property type="term" value="F:oxidoreductase activity, acting on NAD(P)H"/>
    <property type="evidence" value="ECO:0007669"/>
    <property type="project" value="InterPro"/>
</dbReference>
<dbReference type="RefSeq" id="WP_048498175.1">
    <property type="nucleotide sequence ID" value="NZ_LFNG01000001.1"/>
</dbReference>
<dbReference type="GO" id="GO:0048038">
    <property type="term" value="F:quinone binding"/>
    <property type="evidence" value="ECO:0007669"/>
    <property type="project" value="UniProtKB-KW"/>
</dbReference>
<dbReference type="InterPro" id="IPR001268">
    <property type="entry name" value="NADH_UbQ_OxRdtase_30kDa_su"/>
</dbReference>
<accession>A0A0J7J3Q8</accession>
<evidence type="ECO:0000259" key="5">
    <source>
        <dbReference type="Pfam" id="PF00329"/>
    </source>
</evidence>
<evidence type="ECO:0000256" key="1">
    <source>
        <dbReference type="ARBA" id="ARBA00007569"/>
    </source>
</evidence>
<dbReference type="SUPFAM" id="SSF143243">
    <property type="entry name" value="Nqo5-like"/>
    <property type="match status" value="1"/>
</dbReference>
<name>A0A0J7J3Q8_9FLAO</name>
<dbReference type="InterPro" id="IPR020396">
    <property type="entry name" value="NADH_UbQ_OxRdtase_CS"/>
</dbReference>
<gene>
    <name evidence="6" type="ORF">ACM44_00725</name>
</gene>
<keyword evidence="4" id="KW-0874">Quinone</keyword>
<keyword evidence="2 3" id="KW-0813">Transport</keyword>
<sequence>MEFTNSFVLEAITREFPESVISTSEPYGFLTLEIKKEDIKKVIHHMKDSSLNYIFLTDLCGIHHPEMPEKELGVIYHLHNLVDNHRIRLKTFMPKENAEVDTLTDLYAGANWMEREAFDFYGIKFKGHPDLRIILNDPELGYHPLLKEYPLEDGTRTDKDDKMFGR</sequence>
<dbReference type="PROSITE" id="PS00542">
    <property type="entry name" value="COMPLEX1_30K"/>
    <property type="match status" value="1"/>
</dbReference>
<comment type="similarity">
    <text evidence="1 3">Belongs to the complex I 30 kDa subunit family.</text>
</comment>
<dbReference type="EC" id="7.1.1.-" evidence="4"/>
<dbReference type="Proteomes" id="UP000035900">
    <property type="component" value="Unassembled WGS sequence"/>
</dbReference>
<comment type="caution">
    <text evidence="6">The sequence shown here is derived from an EMBL/GenBank/DDBJ whole genome shotgun (WGS) entry which is preliminary data.</text>
</comment>
<dbReference type="AlphaFoldDB" id="A0A0J7J3Q8"/>
<evidence type="ECO:0000313" key="6">
    <source>
        <dbReference type="EMBL" id="KMQ72649.1"/>
    </source>
</evidence>
<dbReference type="PANTHER" id="PTHR10884">
    <property type="entry name" value="NADH DEHYDROGENASE UBIQUINONE IRON-SULFUR PROTEIN 3"/>
    <property type="match status" value="1"/>
</dbReference>